<dbReference type="AlphaFoldDB" id="A0A3R8P3U4"/>
<comment type="caution">
    <text evidence="2">The sequence shown here is derived from an EMBL/GenBank/DDBJ whole genome shotgun (WGS) entry which is preliminary data.</text>
</comment>
<feature type="transmembrane region" description="Helical" evidence="1">
    <location>
        <begin position="86"/>
        <end position="107"/>
    </location>
</feature>
<reference evidence="2 3" key="1">
    <citation type="submission" date="2018-11" db="EMBL/GenBank/DDBJ databases">
        <title>Saccharopolyspora rhizosphaerae sp. nov., an actinomycete isolated from rhizosphere soil in Thailand.</title>
        <authorList>
            <person name="Intra B."/>
            <person name="Euanorasetr J."/>
            <person name="Take A."/>
            <person name="Inahashi Y."/>
            <person name="Mori M."/>
            <person name="Panbangred W."/>
            <person name="Matsumoto A."/>
        </authorList>
    </citation>
    <scope>NUCLEOTIDE SEQUENCE [LARGE SCALE GENOMIC DNA]</scope>
    <source>
        <strain evidence="2 3">H219</strain>
    </source>
</reference>
<evidence type="ECO:0000256" key="1">
    <source>
        <dbReference type="SAM" id="Phobius"/>
    </source>
</evidence>
<evidence type="ECO:0000313" key="2">
    <source>
        <dbReference type="EMBL" id="RRO15770.1"/>
    </source>
</evidence>
<keyword evidence="3" id="KW-1185">Reference proteome</keyword>
<keyword evidence="1" id="KW-0472">Membrane</keyword>
<organism evidence="2 3">
    <name type="scientific">Saccharopolyspora rhizosphaerae</name>
    <dbReference type="NCBI Taxonomy" id="2492662"/>
    <lineage>
        <taxon>Bacteria</taxon>
        <taxon>Bacillati</taxon>
        <taxon>Actinomycetota</taxon>
        <taxon>Actinomycetes</taxon>
        <taxon>Pseudonocardiales</taxon>
        <taxon>Pseudonocardiaceae</taxon>
        <taxon>Saccharopolyspora</taxon>
    </lineage>
</organism>
<proteinExistence type="predicted"/>
<protein>
    <submittedName>
        <fullName evidence="2">HdeD family acid-resistance protein</fullName>
    </submittedName>
</protein>
<dbReference type="OrthoDB" id="3690476at2"/>
<sequence length="188" mass="19248">MGRVGRSWGWLLAFGVLTLLAGIAALVAPGPTIEIISIVFGVQLLIGGVFWFVRALSTRDGAVVHLLLAVLAVLAGVAVLRNPAEAALVFPLVLGMFWIVGGLIETFHSIAGHDVPGRGWAIASGALSVLAGIALLIYPGLGLVTMTYLLGFWLIVYGAIAATRALQARPHGAAASAPPPPHAGPAPA</sequence>
<dbReference type="InterPro" id="IPR052712">
    <property type="entry name" value="Acid_resist_chaperone_HdeD"/>
</dbReference>
<dbReference type="EMBL" id="RSAA01000015">
    <property type="protein sequence ID" value="RRO15770.1"/>
    <property type="molecule type" value="Genomic_DNA"/>
</dbReference>
<keyword evidence="1" id="KW-1133">Transmembrane helix</keyword>
<keyword evidence="1" id="KW-0812">Transmembrane</keyword>
<feature type="transmembrane region" description="Helical" evidence="1">
    <location>
        <begin position="119"/>
        <end position="141"/>
    </location>
</feature>
<dbReference type="Proteomes" id="UP000274515">
    <property type="component" value="Unassembled WGS sequence"/>
</dbReference>
<evidence type="ECO:0000313" key="3">
    <source>
        <dbReference type="Proteomes" id="UP000274515"/>
    </source>
</evidence>
<gene>
    <name evidence="2" type="ORF">EIL87_15330</name>
</gene>
<dbReference type="InterPro" id="IPR005325">
    <property type="entry name" value="DUF308_memb"/>
</dbReference>
<dbReference type="PANTHER" id="PTHR34989:SF1">
    <property type="entry name" value="PROTEIN HDED"/>
    <property type="match status" value="1"/>
</dbReference>
<feature type="transmembrane region" description="Helical" evidence="1">
    <location>
        <begin position="35"/>
        <end position="53"/>
    </location>
</feature>
<accession>A0A3R8P3U4</accession>
<dbReference type="PANTHER" id="PTHR34989">
    <property type="entry name" value="PROTEIN HDED"/>
    <property type="match status" value="1"/>
</dbReference>
<feature type="transmembrane region" description="Helical" evidence="1">
    <location>
        <begin position="147"/>
        <end position="166"/>
    </location>
</feature>
<dbReference type="GO" id="GO:0005886">
    <property type="term" value="C:plasma membrane"/>
    <property type="evidence" value="ECO:0007669"/>
    <property type="project" value="TreeGrafter"/>
</dbReference>
<feature type="transmembrane region" description="Helical" evidence="1">
    <location>
        <begin position="62"/>
        <end position="80"/>
    </location>
</feature>
<name>A0A3R8P3U4_9PSEU</name>
<dbReference type="Pfam" id="PF03729">
    <property type="entry name" value="DUF308"/>
    <property type="match status" value="1"/>
</dbReference>